<dbReference type="RefSeq" id="WP_209558707.1">
    <property type="nucleotide sequence ID" value="NZ_JAEDXU010000011.1"/>
</dbReference>
<evidence type="ECO:0000256" key="3">
    <source>
        <dbReference type="ARBA" id="ARBA00022729"/>
    </source>
</evidence>
<dbReference type="Pfam" id="PF00746">
    <property type="entry name" value="Gram_pos_anchor"/>
    <property type="match status" value="1"/>
</dbReference>
<proteinExistence type="predicted"/>
<evidence type="ECO:0000259" key="8">
    <source>
        <dbReference type="Pfam" id="PF00746"/>
    </source>
</evidence>
<comment type="caution">
    <text evidence="9">The sequence shown here is derived from an EMBL/GenBank/DDBJ whole genome shotgun (WGS) entry which is preliminary data.</text>
</comment>
<accession>A0ABS4CMW1</accession>
<evidence type="ECO:0000256" key="4">
    <source>
        <dbReference type="ARBA" id="ARBA00023088"/>
    </source>
</evidence>
<keyword evidence="10" id="KW-1185">Reference proteome</keyword>
<reference evidence="9 10" key="1">
    <citation type="submission" date="2020-12" db="EMBL/GenBank/DDBJ databases">
        <title>Vagococcus allomyrinae sp. nov. and Enterococcus lavae sp. nov., isolated from the larvae of Allomyrina dichotoma.</title>
        <authorList>
            <person name="Lee S.D."/>
        </authorList>
    </citation>
    <scope>NUCLEOTIDE SEQUENCE [LARGE SCALE GENOMIC DNA]</scope>
    <source>
        <strain evidence="9 10">BWM-S5</strain>
    </source>
</reference>
<dbReference type="NCBIfam" id="TIGR01167">
    <property type="entry name" value="LPXTG_anchor"/>
    <property type="match status" value="1"/>
</dbReference>
<organism evidence="9 10">
    <name type="scientific">Enterococcus larvae</name>
    <dbReference type="NCBI Taxonomy" id="2794352"/>
    <lineage>
        <taxon>Bacteria</taxon>
        <taxon>Bacillati</taxon>
        <taxon>Bacillota</taxon>
        <taxon>Bacilli</taxon>
        <taxon>Lactobacillales</taxon>
        <taxon>Enterococcaceae</taxon>
        <taxon>Enterococcus</taxon>
    </lineage>
</organism>
<feature type="signal peptide" evidence="7">
    <location>
        <begin position="1"/>
        <end position="25"/>
    </location>
</feature>
<evidence type="ECO:0000256" key="7">
    <source>
        <dbReference type="SAM" id="SignalP"/>
    </source>
</evidence>
<dbReference type="Proteomes" id="UP000673375">
    <property type="component" value="Unassembled WGS sequence"/>
</dbReference>
<name>A0ABS4CMW1_9ENTE</name>
<sequence length="391" mass="41990">MKKFRLLGVGLLLGMIAVAPCRVFAESVAAESSEQVEVISTEETSEESEAMESSENLQNDVQESSTEEETVAPDITEKRQAKIANELKIWDVVYDAENDQITGKTEPNADVLIIHVNTGNSNGGTLRADASGIFTYSNPVAGVIKFEAYLDGRKSEQYEIKVKEPNVEKSLNITYVSYDIGTQTFNGATAPNVTIYAIIPGKEDQNVVTANSAGLFSVTDQFEPGTEIILTAGDGFGNEGEPFHYTIPSEAFINSMKIKNVSYDHATHTLTGETAPNASIGLWVMNGAYGTYQADENGKFTIVRELEAGTAISLKPFHDGIFGEKYEYTIPAVPIKAGTTDSTSTVMKPAGTKEFPKTGATVNAALSIIGSFAVLVAAVLIITRKLAGKKN</sequence>
<evidence type="ECO:0000313" key="9">
    <source>
        <dbReference type="EMBL" id="MBP1047926.1"/>
    </source>
</evidence>
<feature type="region of interest" description="Disordered" evidence="5">
    <location>
        <begin position="34"/>
        <end position="74"/>
    </location>
</feature>
<gene>
    <name evidence="9" type="ORF">I6N96_16675</name>
</gene>
<evidence type="ECO:0000256" key="5">
    <source>
        <dbReference type="SAM" id="MobiDB-lite"/>
    </source>
</evidence>
<keyword evidence="6" id="KW-1133">Transmembrane helix</keyword>
<protein>
    <submittedName>
        <fullName evidence="9">LPXTG cell wall anchor domain-containing protein</fullName>
    </submittedName>
</protein>
<dbReference type="EMBL" id="JAEDXU010000011">
    <property type="protein sequence ID" value="MBP1047926.1"/>
    <property type="molecule type" value="Genomic_DNA"/>
</dbReference>
<evidence type="ECO:0000313" key="10">
    <source>
        <dbReference type="Proteomes" id="UP000673375"/>
    </source>
</evidence>
<keyword evidence="3 7" id="KW-0732">Signal</keyword>
<feature type="chain" id="PRO_5045128279" evidence="7">
    <location>
        <begin position="26"/>
        <end position="391"/>
    </location>
</feature>
<keyword evidence="6" id="KW-0472">Membrane</keyword>
<feature type="domain" description="Gram-positive cocci surface proteins LPxTG" evidence="8">
    <location>
        <begin position="353"/>
        <end position="385"/>
    </location>
</feature>
<keyword evidence="4" id="KW-0572">Peptidoglycan-anchor</keyword>
<evidence type="ECO:0000256" key="1">
    <source>
        <dbReference type="ARBA" id="ARBA00022512"/>
    </source>
</evidence>
<keyword evidence="2" id="KW-0964">Secreted</keyword>
<evidence type="ECO:0000256" key="6">
    <source>
        <dbReference type="SAM" id="Phobius"/>
    </source>
</evidence>
<dbReference type="InterPro" id="IPR019931">
    <property type="entry name" value="LPXTG_anchor"/>
</dbReference>
<keyword evidence="6" id="KW-0812">Transmembrane</keyword>
<feature type="compositionally biased region" description="Acidic residues" evidence="5">
    <location>
        <begin position="43"/>
        <end position="52"/>
    </location>
</feature>
<feature type="transmembrane region" description="Helical" evidence="6">
    <location>
        <begin position="364"/>
        <end position="383"/>
    </location>
</feature>
<evidence type="ECO:0000256" key="2">
    <source>
        <dbReference type="ARBA" id="ARBA00022525"/>
    </source>
</evidence>
<keyword evidence="1" id="KW-0134">Cell wall</keyword>